<comment type="caution">
    <text evidence="8">The sequence shown here is derived from an EMBL/GenBank/DDBJ whole genome shotgun (WGS) entry which is preliminary data.</text>
</comment>
<dbReference type="InterPro" id="IPR015797">
    <property type="entry name" value="NUDIX_hydrolase-like_dom_sf"/>
</dbReference>
<evidence type="ECO:0000256" key="1">
    <source>
        <dbReference type="ARBA" id="ARBA00001936"/>
    </source>
</evidence>
<dbReference type="EMBL" id="JBEPMB010000001">
    <property type="protein sequence ID" value="MET3611959.1"/>
    <property type="molecule type" value="Genomic_DNA"/>
</dbReference>
<evidence type="ECO:0000259" key="7">
    <source>
        <dbReference type="PROSITE" id="PS51462"/>
    </source>
</evidence>
<keyword evidence="6" id="KW-0464">Manganese</keyword>
<evidence type="ECO:0000256" key="2">
    <source>
        <dbReference type="ARBA" id="ARBA00001946"/>
    </source>
</evidence>
<sequence>MSLYSADEFRRRALRQVGQPEGLDWADHGDILINPGFADALQQLKLRDAAVLVPVIDDGPDARVILTQRTSKMRKHSGQVAFPGGAIDPEDISAEAAALREAEEEIGLQPEFVETVARLPDYRTFTGFSITPVMAVVKPGFELKINPDEVDHVFEVPLSFLMNGENHILDSRTWEGGERFFYRMPYENWNIWGVTAGILHTAWERLYAW</sequence>
<keyword evidence="5" id="KW-0460">Magnesium</keyword>
<dbReference type="SUPFAM" id="SSF55811">
    <property type="entry name" value="Nudix"/>
    <property type="match status" value="1"/>
</dbReference>
<keyword evidence="4" id="KW-0378">Hydrolase</keyword>
<gene>
    <name evidence="8" type="ORF">ABID16_000264</name>
</gene>
<evidence type="ECO:0000256" key="5">
    <source>
        <dbReference type="ARBA" id="ARBA00022842"/>
    </source>
</evidence>
<evidence type="ECO:0000313" key="9">
    <source>
        <dbReference type="Proteomes" id="UP001549047"/>
    </source>
</evidence>
<proteinExistence type="predicted"/>
<dbReference type="RefSeq" id="WP_354554501.1">
    <property type="nucleotide sequence ID" value="NZ_JBEPMB010000001.1"/>
</dbReference>
<dbReference type="Pfam" id="PF00293">
    <property type="entry name" value="NUDIX"/>
    <property type="match status" value="1"/>
</dbReference>
<evidence type="ECO:0000256" key="3">
    <source>
        <dbReference type="ARBA" id="ARBA00022723"/>
    </source>
</evidence>
<evidence type="ECO:0000256" key="4">
    <source>
        <dbReference type="ARBA" id="ARBA00022801"/>
    </source>
</evidence>
<evidence type="ECO:0000256" key="6">
    <source>
        <dbReference type="ARBA" id="ARBA00023211"/>
    </source>
</evidence>
<dbReference type="PROSITE" id="PS51462">
    <property type="entry name" value="NUDIX"/>
    <property type="match status" value="1"/>
</dbReference>
<keyword evidence="3" id="KW-0479">Metal-binding</keyword>
<accession>A0ABV2IWB5</accession>
<dbReference type="PANTHER" id="PTHR12992:SF11">
    <property type="entry name" value="MITOCHONDRIAL COENZYME A DIPHOSPHATASE NUDT8"/>
    <property type="match status" value="1"/>
</dbReference>
<keyword evidence="9" id="KW-1185">Reference proteome</keyword>
<dbReference type="Proteomes" id="UP001549047">
    <property type="component" value="Unassembled WGS sequence"/>
</dbReference>
<comment type="cofactor">
    <cofactor evidence="2">
        <name>Mg(2+)</name>
        <dbReference type="ChEBI" id="CHEBI:18420"/>
    </cofactor>
</comment>
<organism evidence="8 9">
    <name type="scientific">Rhizobium aquaticum</name>
    <dbReference type="NCBI Taxonomy" id="1549636"/>
    <lineage>
        <taxon>Bacteria</taxon>
        <taxon>Pseudomonadati</taxon>
        <taxon>Pseudomonadota</taxon>
        <taxon>Alphaproteobacteria</taxon>
        <taxon>Hyphomicrobiales</taxon>
        <taxon>Rhizobiaceae</taxon>
        <taxon>Rhizobium/Agrobacterium group</taxon>
        <taxon>Rhizobium</taxon>
    </lineage>
</organism>
<feature type="domain" description="Nudix hydrolase" evidence="7">
    <location>
        <begin position="46"/>
        <end position="182"/>
    </location>
</feature>
<name>A0ABV2IWB5_9HYPH</name>
<dbReference type="InterPro" id="IPR045121">
    <property type="entry name" value="CoAse"/>
</dbReference>
<evidence type="ECO:0000313" key="8">
    <source>
        <dbReference type="EMBL" id="MET3611959.1"/>
    </source>
</evidence>
<reference evidence="8 9" key="1">
    <citation type="submission" date="2024-06" db="EMBL/GenBank/DDBJ databases">
        <title>Genomic Encyclopedia of Type Strains, Phase IV (KMG-IV): sequencing the most valuable type-strain genomes for metagenomic binning, comparative biology and taxonomic classification.</title>
        <authorList>
            <person name="Goeker M."/>
        </authorList>
    </citation>
    <scope>NUCLEOTIDE SEQUENCE [LARGE SCALE GENOMIC DNA]</scope>
    <source>
        <strain evidence="8 9">DSM 29780</strain>
    </source>
</reference>
<dbReference type="NCBIfam" id="NF007980">
    <property type="entry name" value="PRK10707.1"/>
    <property type="match status" value="1"/>
</dbReference>
<dbReference type="CDD" id="cd03426">
    <property type="entry name" value="NUDIX_CoAse_Nudt7"/>
    <property type="match status" value="1"/>
</dbReference>
<dbReference type="Gene3D" id="3.90.79.10">
    <property type="entry name" value="Nucleoside Triphosphate Pyrophosphohydrolase"/>
    <property type="match status" value="1"/>
</dbReference>
<comment type="cofactor">
    <cofactor evidence="1">
        <name>Mn(2+)</name>
        <dbReference type="ChEBI" id="CHEBI:29035"/>
    </cofactor>
</comment>
<protein>
    <submittedName>
        <fullName evidence="8">8-oxo-dGTP pyrophosphatase MutT (NUDIX family)</fullName>
    </submittedName>
</protein>
<dbReference type="InterPro" id="IPR000086">
    <property type="entry name" value="NUDIX_hydrolase_dom"/>
</dbReference>
<dbReference type="PANTHER" id="PTHR12992">
    <property type="entry name" value="NUDIX HYDROLASE"/>
    <property type="match status" value="1"/>
</dbReference>